<evidence type="ECO:0000313" key="3">
    <source>
        <dbReference type="WBParaSite" id="ASIM_0000996601-mRNA-1"/>
    </source>
</evidence>
<dbReference type="WBParaSite" id="ASIM_0000996601-mRNA-1">
    <property type="protein sequence ID" value="ASIM_0000996601-mRNA-1"/>
    <property type="gene ID" value="ASIM_0000996601"/>
</dbReference>
<dbReference type="OrthoDB" id="1926212at2759"/>
<organism evidence="3">
    <name type="scientific">Anisakis simplex</name>
    <name type="common">Herring worm</name>
    <dbReference type="NCBI Taxonomy" id="6269"/>
    <lineage>
        <taxon>Eukaryota</taxon>
        <taxon>Metazoa</taxon>
        <taxon>Ecdysozoa</taxon>
        <taxon>Nematoda</taxon>
        <taxon>Chromadorea</taxon>
        <taxon>Rhabditida</taxon>
        <taxon>Spirurina</taxon>
        <taxon>Ascaridomorpha</taxon>
        <taxon>Ascaridoidea</taxon>
        <taxon>Anisakidae</taxon>
        <taxon>Anisakis</taxon>
        <taxon>Anisakis simplex complex</taxon>
    </lineage>
</organism>
<evidence type="ECO:0000313" key="1">
    <source>
        <dbReference type="EMBL" id="VDK41377.1"/>
    </source>
</evidence>
<reference evidence="1 2" key="2">
    <citation type="submission" date="2018-11" db="EMBL/GenBank/DDBJ databases">
        <authorList>
            <consortium name="Pathogen Informatics"/>
        </authorList>
    </citation>
    <scope>NUCLEOTIDE SEQUENCE [LARGE SCALE GENOMIC DNA]</scope>
</reference>
<protein>
    <submittedName>
        <fullName evidence="3">CAZy families GH13 protein</fullName>
    </submittedName>
</protein>
<keyword evidence="2" id="KW-1185">Reference proteome</keyword>
<evidence type="ECO:0000313" key="2">
    <source>
        <dbReference type="Proteomes" id="UP000267096"/>
    </source>
</evidence>
<dbReference type="Proteomes" id="UP000267096">
    <property type="component" value="Unassembled WGS sequence"/>
</dbReference>
<dbReference type="EMBL" id="UYRR01030644">
    <property type="protein sequence ID" value="VDK41377.1"/>
    <property type="molecule type" value="Genomic_DNA"/>
</dbReference>
<name>A0A0M3JQL5_ANISI</name>
<reference evidence="3" key="1">
    <citation type="submission" date="2017-02" db="UniProtKB">
        <authorList>
            <consortium name="WormBaseParasite"/>
        </authorList>
    </citation>
    <scope>IDENTIFICATION</scope>
</reference>
<gene>
    <name evidence="1" type="ORF">ASIM_LOCUS9698</name>
</gene>
<proteinExistence type="predicted"/>
<dbReference type="AlphaFoldDB" id="A0A0M3JQL5"/>
<sequence length="39" mass="4603">MENRYEGFNDYDHAYDPQNVFGDKVFQQAVARSSHGRRP</sequence>
<accession>A0A0M3JQL5</accession>